<evidence type="ECO:0000313" key="22">
    <source>
        <dbReference type="Proteomes" id="UP000321491"/>
    </source>
</evidence>
<evidence type="ECO:0000256" key="4">
    <source>
        <dbReference type="ARBA" id="ARBA00022645"/>
    </source>
</evidence>
<dbReference type="GO" id="GO:0030288">
    <property type="term" value="C:outer membrane-bounded periplasmic space"/>
    <property type="evidence" value="ECO:0007669"/>
    <property type="project" value="TreeGrafter"/>
</dbReference>
<dbReference type="GO" id="GO:0008658">
    <property type="term" value="F:penicillin binding"/>
    <property type="evidence" value="ECO:0007669"/>
    <property type="project" value="InterPro"/>
</dbReference>
<keyword evidence="10" id="KW-0133">Cell shape</keyword>
<dbReference type="InterPro" id="IPR001460">
    <property type="entry name" value="PCN-bd_Tpept"/>
</dbReference>
<dbReference type="GO" id="GO:0071555">
    <property type="term" value="P:cell wall organization"/>
    <property type="evidence" value="ECO:0007669"/>
    <property type="project" value="UniProtKB-KW"/>
</dbReference>
<dbReference type="EMBL" id="BJXW01000009">
    <property type="protein sequence ID" value="GEN30714.1"/>
    <property type="molecule type" value="Genomic_DNA"/>
</dbReference>
<dbReference type="GO" id="GO:0009252">
    <property type="term" value="P:peptidoglycan biosynthetic process"/>
    <property type="evidence" value="ECO:0007669"/>
    <property type="project" value="UniProtKB-KW"/>
</dbReference>
<evidence type="ECO:0000259" key="19">
    <source>
        <dbReference type="Pfam" id="PF00905"/>
    </source>
</evidence>
<reference evidence="21 22" key="1">
    <citation type="submission" date="2019-07" db="EMBL/GenBank/DDBJ databases">
        <title>Whole genome shotgun sequence of Cerasibacillus quisquiliarum NBRC 102429.</title>
        <authorList>
            <person name="Hosoyama A."/>
            <person name="Uohara A."/>
            <person name="Ohji S."/>
            <person name="Ichikawa N."/>
        </authorList>
    </citation>
    <scope>NUCLEOTIDE SEQUENCE [LARGE SCALE GENOMIC DNA]</scope>
    <source>
        <strain evidence="21 22">NBRC 102429</strain>
    </source>
</reference>
<dbReference type="Gene3D" id="1.10.3810.10">
    <property type="entry name" value="Biosynthetic peptidoglycan transglycosylase-like"/>
    <property type="match status" value="1"/>
</dbReference>
<evidence type="ECO:0000256" key="15">
    <source>
        <dbReference type="ARBA" id="ARBA00023316"/>
    </source>
</evidence>
<comment type="catalytic activity">
    <reaction evidence="17">
        <text>[GlcNAc-(1-&gt;4)-Mur2Ac(oyl-L-Ala-gamma-D-Glu-L-Lys-D-Ala-D-Ala)](n)-di-trans,octa-cis-undecaprenyl diphosphate + beta-D-GlcNAc-(1-&gt;4)-Mur2Ac(oyl-L-Ala-gamma-D-Glu-L-Lys-D-Ala-D-Ala)-di-trans,octa-cis-undecaprenyl diphosphate = [GlcNAc-(1-&gt;4)-Mur2Ac(oyl-L-Ala-gamma-D-Glu-L-Lys-D-Ala-D-Ala)](n+1)-di-trans,octa-cis-undecaprenyl diphosphate + di-trans,octa-cis-undecaprenyl diphosphate + H(+)</text>
        <dbReference type="Rhea" id="RHEA:23708"/>
        <dbReference type="Rhea" id="RHEA-COMP:9602"/>
        <dbReference type="Rhea" id="RHEA-COMP:9603"/>
        <dbReference type="ChEBI" id="CHEBI:15378"/>
        <dbReference type="ChEBI" id="CHEBI:58405"/>
        <dbReference type="ChEBI" id="CHEBI:60033"/>
        <dbReference type="ChEBI" id="CHEBI:78435"/>
        <dbReference type="EC" id="2.4.99.28"/>
    </reaction>
</comment>
<evidence type="ECO:0000256" key="2">
    <source>
        <dbReference type="ARBA" id="ARBA00007739"/>
    </source>
</evidence>
<dbReference type="PANTHER" id="PTHR32282:SF32">
    <property type="entry name" value="PENICILLIN-BINDING PROTEIN 2A"/>
    <property type="match status" value="1"/>
</dbReference>
<keyword evidence="3" id="KW-1003">Cell membrane</keyword>
<keyword evidence="6" id="KW-0328">Glycosyltransferase</keyword>
<keyword evidence="15" id="KW-0961">Cell wall biogenesis/degradation</keyword>
<evidence type="ECO:0000259" key="20">
    <source>
        <dbReference type="Pfam" id="PF00912"/>
    </source>
</evidence>
<organism evidence="21 22">
    <name type="scientific">Cerasibacillus quisquiliarum</name>
    <dbReference type="NCBI Taxonomy" id="227865"/>
    <lineage>
        <taxon>Bacteria</taxon>
        <taxon>Bacillati</taxon>
        <taxon>Bacillota</taxon>
        <taxon>Bacilli</taxon>
        <taxon>Bacillales</taxon>
        <taxon>Bacillaceae</taxon>
        <taxon>Cerasibacillus</taxon>
    </lineage>
</organism>
<dbReference type="AlphaFoldDB" id="A0A511UVW4"/>
<keyword evidence="4" id="KW-0121">Carboxypeptidase</keyword>
<keyword evidence="14" id="KW-0511">Multifunctional enzyme</keyword>
<feature type="domain" description="Glycosyl transferase family 51" evidence="20">
    <location>
        <begin position="66"/>
        <end position="240"/>
    </location>
</feature>
<dbReference type="InterPro" id="IPR023346">
    <property type="entry name" value="Lysozyme-like_dom_sf"/>
</dbReference>
<keyword evidence="12 18" id="KW-1133">Transmembrane helix</keyword>
<dbReference type="SUPFAM" id="SSF56601">
    <property type="entry name" value="beta-lactamase/transpeptidase-like"/>
    <property type="match status" value="1"/>
</dbReference>
<dbReference type="FunFam" id="1.10.3810.10:FF:000001">
    <property type="entry name" value="Penicillin-binding protein 1A"/>
    <property type="match status" value="1"/>
</dbReference>
<proteinExistence type="inferred from homology"/>
<dbReference type="SUPFAM" id="SSF53955">
    <property type="entry name" value="Lysozyme-like"/>
    <property type="match status" value="1"/>
</dbReference>
<evidence type="ECO:0000256" key="10">
    <source>
        <dbReference type="ARBA" id="ARBA00022960"/>
    </source>
</evidence>
<evidence type="ECO:0000256" key="18">
    <source>
        <dbReference type="SAM" id="Phobius"/>
    </source>
</evidence>
<evidence type="ECO:0000256" key="11">
    <source>
        <dbReference type="ARBA" id="ARBA00022984"/>
    </source>
</evidence>
<evidence type="ECO:0000256" key="16">
    <source>
        <dbReference type="ARBA" id="ARBA00034000"/>
    </source>
</evidence>
<dbReference type="InterPro" id="IPR036950">
    <property type="entry name" value="PBP_transglycosylase"/>
</dbReference>
<dbReference type="GO" id="GO:0009002">
    <property type="term" value="F:serine-type D-Ala-D-Ala carboxypeptidase activity"/>
    <property type="evidence" value="ECO:0007669"/>
    <property type="project" value="UniProtKB-EC"/>
</dbReference>
<evidence type="ECO:0000256" key="8">
    <source>
        <dbReference type="ARBA" id="ARBA00022692"/>
    </source>
</evidence>
<comment type="caution">
    <text evidence="21">The sequence shown here is derived from an EMBL/GenBank/DDBJ whole genome shotgun (WGS) entry which is preliminary data.</text>
</comment>
<evidence type="ECO:0000256" key="14">
    <source>
        <dbReference type="ARBA" id="ARBA00023268"/>
    </source>
</evidence>
<evidence type="ECO:0000313" key="21">
    <source>
        <dbReference type="EMBL" id="GEN30714.1"/>
    </source>
</evidence>
<dbReference type="NCBIfam" id="TIGR02074">
    <property type="entry name" value="PBP_1a_fam"/>
    <property type="match status" value="1"/>
</dbReference>
<evidence type="ECO:0000256" key="7">
    <source>
        <dbReference type="ARBA" id="ARBA00022679"/>
    </source>
</evidence>
<evidence type="ECO:0000256" key="12">
    <source>
        <dbReference type="ARBA" id="ARBA00022989"/>
    </source>
</evidence>
<dbReference type="GO" id="GO:0008955">
    <property type="term" value="F:peptidoglycan glycosyltransferase activity"/>
    <property type="evidence" value="ECO:0007669"/>
    <property type="project" value="UniProtKB-EC"/>
</dbReference>
<evidence type="ECO:0000256" key="17">
    <source>
        <dbReference type="ARBA" id="ARBA00049902"/>
    </source>
</evidence>
<evidence type="ECO:0000256" key="5">
    <source>
        <dbReference type="ARBA" id="ARBA00022670"/>
    </source>
</evidence>
<protein>
    <submittedName>
        <fullName evidence="21">Penicillin-binding protein 1F</fullName>
    </submittedName>
</protein>
<dbReference type="GO" id="GO:0006508">
    <property type="term" value="P:proteolysis"/>
    <property type="evidence" value="ECO:0007669"/>
    <property type="project" value="UniProtKB-KW"/>
</dbReference>
<evidence type="ECO:0000256" key="3">
    <source>
        <dbReference type="ARBA" id="ARBA00022475"/>
    </source>
</evidence>
<comment type="similarity">
    <text evidence="2">In the N-terminal section; belongs to the glycosyltransferase 51 family.</text>
</comment>
<feature type="domain" description="Penicillin-binding protein transpeptidase" evidence="19">
    <location>
        <begin position="332"/>
        <end position="605"/>
    </location>
</feature>
<dbReference type="PANTHER" id="PTHR32282">
    <property type="entry name" value="BINDING PROTEIN TRANSPEPTIDASE, PUTATIVE-RELATED"/>
    <property type="match status" value="1"/>
</dbReference>
<keyword evidence="11" id="KW-0573">Peptidoglycan synthesis</keyword>
<sequence>MMKGKSVIRKSLKCVQQNLKRPFFILSIIFVMSLTGYLFILYGGRFFVDEEKMILPAATIIETADGAEIYRLYEENRLPINIDQLPDYVLEAFVAIEDRRFYKHAGVDSKSVFRAIVKDIMAGSKVEGASTITQQVVKNLFLTHEKTWLRKMKEVMAAIYLERHYSKNDILELYINSIYYGHGVYGIEMAAQKYFSKSARNLTMTEAALLAGIVQSPNRYSPIHYPDKALKRRNAVLKAMDDSGFISTEDRVRESGKTLGLKNSEKMSRPYLASYIDLVTKEAADKHHLTINELKRGGYRLVVNMDEKIQKISYDHFKNDQYFPGNVSGVEGSFVMREVKSGKIVAAIGGRDYQFGHLNRVTIKRQPGSTIKPIAVYAPAMMTESFGPYSVIPDQKDLLDALKIRNSEEIYSGYVSLYSALMESKNTSAVWLLDQIGIDYSKEYLKQLNIPLPNDHGLSIALGGLKYGITPIQLMDAYATFPNEGKFQDSHVIDKIYKSNGELLYQANKKQVQVFTKQVAWNITEILSETVNQGTAKAGFYDHALAGKTGTTEHPHVTGKNKDIWFAGYTPEYALVAWIGYDKSDQAHYLTGGSSYPTILVKQILTEVNKLEPLAKTFEKPTGVEALERPIQLPVIHNLQADIEWKNFAINGKLTWDGSDDKRVVYRIYQVDSSGIDRRVGEVIGHHEYRIRLPSLFKAKTYYVVPYDPLTKLEGKRSPDVELSLSYDKLMTK</sequence>
<dbReference type="Pfam" id="PF00905">
    <property type="entry name" value="Transpeptidase"/>
    <property type="match status" value="1"/>
</dbReference>
<dbReference type="Gene3D" id="3.40.710.10">
    <property type="entry name" value="DD-peptidase/beta-lactamase superfamily"/>
    <property type="match status" value="1"/>
</dbReference>
<keyword evidence="5" id="KW-0645">Protease</keyword>
<evidence type="ECO:0000256" key="6">
    <source>
        <dbReference type="ARBA" id="ARBA00022676"/>
    </source>
</evidence>
<dbReference type="InterPro" id="IPR050396">
    <property type="entry name" value="Glycosyltr_51/Transpeptidase"/>
</dbReference>
<dbReference type="Pfam" id="PF00912">
    <property type="entry name" value="Transgly"/>
    <property type="match status" value="1"/>
</dbReference>
<evidence type="ECO:0000256" key="1">
    <source>
        <dbReference type="ARBA" id="ARBA00007090"/>
    </source>
</evidence>
<dbReference type="GO" id="GO:0008360">
    <property type="term" value="P:regulation of cell shape"/>
    <property type="evidence" value="ECO:0007669"/>
    <property type="project" value="UniProtKB-KW"/>
</dbReference>
<feature type="transmembrane region" description="Helical" evidence="18">
    <location>
        <begin position="21"/>
        <end position="42"/>
    </location>
</feature>
<accession>A0A511UVW4</accession>
<comment type="catalytic activity">
    <reaction evidence="16">
        <text>Preferential cleavage: (Ac)2-L-Lys-D-Ala-|-D-Ala. Also transpeptidation of peptidyl-alanyl moieties that are N-acyl substituents of D-alanine.</text>
        <dbReference type="EC" id="3.4.16.4"/>
    </reaction>
</comment>
<dbReference type="InterPro" id="IPR001264">
    <property type="entry name" value="Glyco_trans_51"/>
</dbReference>
<keyword evidence="7" id="KW-0808">Transferase</keyword>
<dbReference type="Proteomes" id="UP000321491">
    <property type="component" value="Unassembled WGS sequence"/>
</dbReference>
<dbReference type="InterPro" id="IPR012338">
    <property type="entry name" value="Beta-lactam/transpept-like"/>
</dbReference>
<comment type="similarity">
    <text evidence="1">In the C-terminal section; belongs to the transpeptidase family.</text>
</comment>
<keyword evidence="9" id="KW-0378">Hydrolase</keyword>
<keyword evidence="13 18" id="KW-0472">Membrane</keyword>
<gene>
    <name evidence="21" type="primary">pbpF</name>
    <name evidence="21" type="ORF">CQU01_09520</name>
</gene>
<evidence type="ECO:0000256" key="13">
    <source>
        <dbReference type="ARBA" id="ARBA00023136"/>
    </source>
</evidence>
<keyword evidence="22" id="KW-1185">Reference proteome</keyword>
<name>A0A511UVW4_9BACI</name>
<evidence type="ECO:0000256" key="9">
    <source>
        <dbReference type="ARBA" id="ARBA00022801"/>
    </source>
</evidence>
<keyword evidence="8 18" id="KW-0812">Transmembrane</keyword>